<evidence type="ECO:0000313" key="2">
    <source>
        <dbReference type="EMBL" id="KAF6150382.1"/>
    </source>
</evidence>
<accession>A0A7J7M6B5</accession>
<dbReference type="PANTHER" id="PTHR31371:SF20">
    <property type="entry name" value="OS12G0146500 PROTEIN"/>
    <property type="match status" value="1"/>
</dbReference>
<comment type="caution">
    <text evidence="2">The sequence shown here is derived from an EMBL/GenBank/DDBJ whole genome shotgun (WGS) entry which is preliminary data.</text>
</comment>
<dbReference type="AlphaFoldDB" id="A0A7J7M6B5"/>
<reference evidence="2 3" key="1">
    <citation type="journal article" date="2020" name="IScience">
        <title>Genome Sequencing of the Endangered Kingdonia uniflora (Circaeasteraceae, Ranunculales) Reveals Potential Mechanisms of Evolutionary Specialization.</title>
        <authorList>
            <person name="Sun Y."/>
            <person name="Deng T."/>
            <person name="Zhang A."/>
            <person name="Moore M.J."/>
            <person name="Landis J.B."/>
            <person name="Lin N."/>
            <person name="Zhang H."/>
            <person name="Zhang X."/>
            <person name="Huang J."/>
            <person name="Zhang X."/>
            <person name="Sun H."/>
            <person name="Wang H."/>
        </authorList>
    </citation>
    <scope>NUCLEOTIDE SEQUENCE [LARGE SCALE GENOMIC DNA]</scope>
    <source>
        <strain evidence="2">TB1705</strain>
        <tissue evidence="2">Leaf</tissue>
    </source>
</reference>
<dbReference type="PANTHER" id="PTHR31371">
    <property type="entry name" value="BNAC09G50660D PROTEIN"/>
    <property type="match status" value="1"/>
</dbReference>
<organism evidence="2 3">
    <name type="scientific">Kingdonia uniflora</name>
    <dbReference type="NCBI Taxonomy" id="39325"/>
    <lineage>
        <taxon>Eukaryota</taxon>
        <taxon>Viridiplantae</taxon>
        <taxon>Streptophyta</taxon>
        <taxon>Embryophyta</taxon>
        <taxon>Tracheophyta</taxon>
        <taxon>Spermatophyta</taxon>
        <taxon>Magnoliopsida</taxon>
        <taxon>Ranunculales</taxon>
        <taxon>Circaeasteraceae</taxon>
        <taxon>Kingdonia</taxon>
    </lineage>
</organism>
<sequence>MVGLWFSNLWKFTRKNSPQPLVIGVVSFEVASLMSKVVHLWHNLSDKQVSQLREEISSSVGIKKLVSDDEDFVVELMLAEIMENLVFLV</sequence>
<feature type="domain" description="DUF3475" evidence="1">
    <location>
        <begin position="25"/>
        <end position="81"/>
    </location>
</feature>
<name>A0A7J7M6B5_9MAGN</name>
<dbReference type="Proteomes" id="UP000541444">
    <property type="component" value="Unassembled WGS sequence"/>
</dbReference>
<proteinExistence type="predicted"/>
<dbReference type="InterPro" id="IPR021864">
    <property type="entry name" value="DUF3475"/>
</dbReference>
<feature type="non-terminal residue" evidence="2">
    <location>
        <position position="89"/>
    </location>
</feature>
<evidence type="ECO:0000259" key="1">
    <source>
        <dbReference type="Pfam" id="PF11961"/>
    </source>
</evidence>
<gene>
    <name evidence="2" type="ORF">GIB67_034081</name>
</gene>
<dbReference type="OrthoDB" id="2018987at2759"/>
<dbReference type="EMBL" id="JACGCM010001747">
    <property type="protein sequence ID" value="KAF6150382.1"/>
    <property type="molecule type" value="Genomic_DNA"/>
</dbReference>
<protein>
    <recommendedName>
        <fullName evidence="1">DUF3475 domain-containing protein</fullName>
    </recommendedName>
</protein>
<dbReference type="Pfam" id="PF11961">
    <property type="entry name" value="DUF3475"/>
    <property type="match status" value="1"/>
</dbReference>
<keyword evidence="3" id="KW-1185">Reference proteome</keyword>
<dbReference type="GO" id="GO:0045927">
    <property type="term" value="P:positive regulation of growth"/>
    <property type="evidence" value="ECO:0007669"/>
    <property type="project" value="InterPro"/>
</dbReference>
<evidence type="ECO:0000313" key="3">
    <source>
        <dbReference type="Proteomes" id="UP000541444"/>
    </source>
</evidence>